<dbReference type="PANTHER" id="PTHR12126">
    <property type="entry name" value="NADH-UBIQUINONE OXIDOREDUCTASE 39 KDA SUBUNIT-RELATED"/>
    <property type="match status" value="1"/>
</dbReference>
<keyword evidence="3" id="KW-1185">Reference proteome</keyword>
<dbReference type="SUPFAM" id="SSF51735">
    <property type="entry name" value="NAD(P)-binding Rossmann-fold domains"/>
    <property type="match status" value="1"/>
</dbReference>
<dbReference type="InterPro" id="IPR051207">
    <property type="entry name" value="ComplexI_NDUFA9_subunit"/>
</dbReference>
<dbReference type="Pfam" id="PF13460">
    <property type="entry name" value="NAD_binding_10"/>
    <property type="match status" value="1"/>
</dbReference>
<dbReference type="OrthoDB" id="240242at2157"/>
<evidence type="ECO:0000259" key="1">
    <source>
        <dbReference type="Pfam" id="PF13460"/>
    </source>
</evidence>
<evidence type="ECO:0000313" key="3">
    <source>
        <dbReference type="Proteomes" id="UP000196084"/>
    </source>
</evidence>
<dbReference type="Gene3D" id="3.40.50.720">
    <property type="entry name" value="NAD(P)-binding Rossmann-like Domain"/>
    <property type="match status" value="1"/>
</dbReference>
<protein>
    <submittedName>
        <fullName evidence="2">Epimerase</fullName>
    </submittedName>
</protein>
<proteinExistence type="predicted"/>
<accession>A0A202EAF6</accession>
<organism evidence="2 3">
    <name type="scientific">Natronolimnobius baerhuensis</name>
    <dbReference type="NCBI Taxonomy" id="253108"/>
    <lineage>
        <taxon>Archaea</taxon>
        <taxon>Methanobacteriati</taxon>
        <taxon>Methanobacteriota</taxon>
        <taxon>Stenosarchaea group</taxon>
        <taxon>Halobacteria</taxon>
        <taxon>Halobacteriales</taxon>
        <taxon>Natrialbaceae</taxon>
        <taxon>Natronolimnobius</taxon>
    </lineage>
</organism>
<dbReference type="GO" id="GO:0044877">
    <property type="term" value="F:protein-containing complex binding"/>
    <property type="evidence" value="ECO:0007669"/>
    <property type="project" value="TreeGrafter"/>
</dbReference>
<reference evidence="2 3" key="1">
    <citation type="submission" date="2017-02" db="EMBL/GenBank/DDBJ databases">
        <title>Natronthermophilus aegyptiacus gen. nov.,sp. nov., an aerobic, extremely halophilic alkalithermophilic archaeon isolated from the athalassohaline Wadi An Natrun, Egypt.</title>
        <authorList>
            <person name="Zhao B."/>
        </authorList>
    </citation>
    <scope>NUCLEOTIDE SEQUENCE [LARGE SCALE GENOMIC DNA]</scope>
    <source>
        <strain evidence="2 3">CGMCC 1.3597</strain>
    </source>
</reference>
<dbReference type="InterPro" id="IPR036291">
    <property type="entry name" value="NAD(P)-bd_dom_sf"/>
</dbReference>
<feature type="domain" description="NAD(P)-binding" evidence="1">
    <location>
        <begin position="10"/>
        <end position="141"/>
    </location>
</feature>
<dbReference type="EMBL" id="MWPH01000001">
    <property type="protein sequence ID" value="OVE85256.1"/>
    <property type="molecule type" value="Genomic_DNA"/>
</dbReference>
<gene>
    <name evidence="2" type="ORF">B2G88_00020</name>
</gene>
<evidence type="ECO:0000313" key="2">
    <source>
        <dbReference type="EMBL" id="OVE85256.1"/>
    </source>
</evidence>
<dbReference type="Proteomes" id="UP000196084">
    <property type="component" value="Unassembled WGS sequence"/>
</dbReference>
<name>A0A202EAF6_9EURY</name>
<dbReference type="PANTHER" id="PTHR12126:SF11">
    <property type="entry name" value="NADH DEHYDROGENASE [UBIQUINONE] 1 ALPHA SUBCOMPLEX SUBUNIT 9, MITOCHONDRIAL"/>
    <property type="match status" value="1"/>
</dbReference>
<sequence>MAEPHVLLTGATGTLGQTLRPELAADGLTVRAASRSPPPETADEWVTLDLTDGTGLERALEGVDIVVHAATAPRGDSEAVDVRGTERLLEAAADSGVSNFVYVSIVGVDQIPYSYYEHKLAAERAIESSPVPSTIVRITQFHSFVFDLLSTIARLPVWPLPTAFQLQPIAVDEAGTALTDYVTLEPHGRCAPLGGPHVHSLGDLARAYRAEHGHWRPIIRLPLPGAVASGFRAGAATCPNRTVGTTSWNAWMATHSDKTS</sequence>
<dbReference type="AlphaFoldDB" id="A0A202EAF6"/>
<dbReference type="RefSeq" id="WP_054862266.1">
    <property type="nucleotide sequence ID" value="NZ_MWPH01000001.1"/>
</dbReference>
<dbReference type="InterPro" id="IPR016040">
    <property type="entry name" value="NAD(P)-bd_dom"/>
</dbReference>
<comment type="caution">
    <text evidence="2">The sequence shown here is derived from an EMBL/GenBank/DDBJ whole genome shotgun (WGS) entry which is preliminary data.</text>
</comment>